<dbReference type="Proteomes" id="UP001244564">
    <property type="component" value="Chromosome"/>
</dbReference>
<dbReference type="Proteomes" id="UP000251431">
    <property type="component" value="Unassembled WGS sequence"/>
</dbReference>
<organism evidence="1 3">
    <name type="scientific">Lysinibacillus capsici</name>
    <dbReference type="NCBI Taxonomy" id="2115968"/>
    <lineage>
        <taxon>Bacteria</taxon>
        <taxon>Bacillati</taxon>
        <taxon>Bacillota</taxon>
        <taxon>Bacilli</taxon>
        <taxon>Bacillales</taxon>
        <taxon>Bacillaceae</taxon>
        <taxon>Lysinibacillus</taxon>
    </lineage>
</organism>
<dbReference type="Gene3D" id="3.30.70.1280">
    <property type="entry name" value="SP0830-like domains"/>
    <property type="match status" value="1"/>
</dbReference>
<reference evidence="2 4" key="2">
    <citation type="submission" date="2023-04" db="EMBL/GenBank/DDBJ databases">
        <title>Genomic of Lysinibacillus capsici TSBLM.</title>
        <authorList>
            <person name="Hu X.S."/>
            <person name="Yu C.H."/>
        </authorList>
    </citation>
    <scope>NUCLEOTIDE SEQUENCE [LARGE SCALE GENOMIC DNA]</scope>
    <source>
        <strain evidence="2 4">TSBLM</strain>
    </source>
</reference>
<dbReference type="STRING" id="1421.A2J09_05705"/>
<evidence type="ECO:0000313" key="2">
    <source>
        <dbReference type="EMBL" id="WGF38937.1"/>
    </source>
</evidence>
<accession>A0A2X0XSZ5</accession>
<dbReference type="PANTHER" id="PTHR36439">
    <property type="entry name" value="BLL4334 PROTEIN"/>
    <property type="match status" value="1"/>
</dbReference>
<evidence type="ECO:0000313" key="1">
    <source>
        <dbReference type="EMBL" id="SPU00876.1"/>
    </source>
</evidence>
<dbReference type="AlphaFoldDB" id="A0A2X0XSZ5"/>
<dbReference type="PANTHER" id="PTHR36439:SF1">
    <property type="entry name" value="DUF1697 DOMAIN-CONTAINING PROTEIN"/>
    <property type="match status" value="1"/>
</dbReference>
<dbReference type="RefSeq" id="WP_103117972.1">
    <property type="nucleotide sequence ID" value="NZ_CANLUV010000001.1"/>
</dbReference>
<keyword evidence="4" id="KW-1185">Reference proteome</keyword>
<dbReference type="EMBL" id="UAQE01000001">
    <property type="protein sequence ID" value="SPU00876.1"/>
    <property type="molecule type" value="Genomic_DNA"/>
</dbReference>
<name>A0A2X0XSZ5_9BACI</name>
<dbReference type="PIRSF" id="PIRSF008502">
    <property type="entry name" value="UCP008502"/>
    <property type="match status" value="1"/>
</dbReference>
<dbReference type="Pfam" id="PF08002">
    <property type="entry name" value="DUF1697"/>
    <property type="match status" value="1"/>
</dbReference>
<dbReference type="EMBL" id="CP122283">
    <property type="protein sequence ID" value="WGF38937.1"/>
    <property type="molecule type" value="Genomic_DNA"/>
</dbReference>
<dbReference type="InterPro" id="IPR012545">
    <property type="entry name" value="DUF1697"/>
</dbReference>
<protein>
    <submittedName>
        <fullName evidence="1">Cytoplasmic protein</fullName>
    </submittedName>
    <submittedName>
        <fullName evidence="2">DUF1697 domain-containing protein</fullName>
    </submittedName>
</protein>
<dbReference type="SUPFAM" id="SSF160379">
    <property type="entry name" value="SP0830-like"/>
    <property type="match status" value="1"/>
</dbReference>
<reference evidence="1 3" key="1">
    <citation type="submission" date="2018-06" db="EMBL/GenBank/DDBJ databases">
        <authorList>
            <consortium name="Pathogen Informatics"/>
            <person name="Doyle S."/>
        </authorList>
    </citation>
    <scope>NUCLEOTIDE SEQUENCE [LARGE SCALE GENOMIC DNA]</scope>
    <source>
        <strain evidence="1 3">NCTC7582</strain>
    </source>
</reference>
<evidence type="ECO:0000313" key="3">
    <source>
        <dbReference type="Proteomes" id="UP000251431"/>
    </source>
</evidence>
<proteinExistence type="predicted"/>
<gene>
    <name evidence="1" type="ORF">NCTC7582_03675</name>
    <name evidence="2" type="ORF">QBO96_01380</name>
</gene>
<sequence>MTKYVALLRGINVGGHNKLKMAELRDALQPLGLQNIRTYIQSGNILFESSESEEFLQQQIQETIQSTFTITSTVIIRTAEEFRSIVNNCPFSEQDLADASATATGESLHVALLSTVPTEENGAKLLQYVSEKERCIIKGRDVYLLFHDSIRNAKLSQQLPKLEVPATARNWKTMMKLATMIGE</sequence>
<evidence type="ECO:0000313" key="4">
    <source>
        <dbReference type="Proteomes" id="UP001244564"/>
    </source>
</evidence>